<dbReference type="Proteomes" id="UP000032670">
    <property type="component" value="Unassembled WGS sequence"/>
</dbReference>
<reference evidence="1 2" key="1">
    <citation type="submission" date="2012-11" db="EMBL/GenBank/DDBJ databases">
        <title>Whole genome sequence of Acetobacter orientalis 21F-2.</title>
        <authorList>
            <person name="Azuma Y."/>
            <person name="Higashiura N."/>
            <person name="Hirakawa H."/>
            <person name="Matsushita K."/>
        </authorList>
    </citation>
    <scope>NUCLEOTIDE SEQUENCE [LARGE SCALE GENOMIC DNA]</scope>
    <source>
        <strain evidence="1 2">21F-2</strain>
    </source>
</reference>
<organism evidence="1 2">
    <name type="scientific">Acetobacter orientalis</name>
    <dbReference type="NCBI Taxonomy" id="146474"/>
    <lineage>
        <taxon>Bacteria</taxon>
        <taxon>Pseudomonadati</taxon>
        <taxon>Pseudomonadota</taxon>
        <taxon>Alphaproteobacteria</taxon>
        <taxon>Acetobacterales</taxon>
        <taxon>Acetobacteraceae</taxon>
        <taxon>Acetobacter</taxon>
    </lineage>
</organism>
<evidence type="ECO:0000313" key="1">
    <source>
        <dbReference type="EMBL" id="GAN65611.1"/>
    </source>
</evidence>
<protein>
    <submittedName>
        <fullName evidence="1">Uncharacterized protein</fullName>
    </submittedName>
</protein>
<proteinExistence type="predicted"/>
<dbReference type="AlphaFoldDB" id="A0A0D6NJM6"/>
<comment type="caution">
    <text evidence="1">The sequence shown here is derived from an EMBL/GenBank/DDBJ whole genome shotgun (WGS) entry which is preliminary data.</text>
</comment>
<dbReference type="STRING" id="1231341.Abor_010_174"/>
<keyword evidence="2" id="KW-1185">Reference proteome</keyword>
<accession>A0A0D6NJM6</accession>
<name>A0A0D6NJM6_9PROT</name>
<dbReference type="EMBL" id="BAMX01000010">
    <property type="protein sequence ID" value="GAN65611.1"/>
    <property type="molecule type" value="Genomic_DNA"/>
</dbReference>
<gene>
    <name evidence="1" type="ORF">Abor_010_174</name>
</gene>
<evidence type="ECO:0000313" key="2">
    <source>
        <dbReference type="Proteomes" id="UP000032670"/>
    </source>
</evidence>
<sequence>MSTALRNSARLYVKEILEHIWRIELVDPTRFERVTFAFGGRRSIQLSYGSVAFSLAQSTQAAKGKYERGQPYGRFVCKRLVPGAWQ</sequence>